<dbReference type="PANTHER" id="PTHR18964">
    <property type="entry name" value="ROK (REPRESSOR, ORF, KINASE) FAMILY"/>
    <property type="match status" value="1"/>
</dbReference>
<dbReference type="Proteomes" id="UP001213972">
    <property type="component" value="Chromosome"/>
</dbReference>
<comment type="similarity">
    <text evidence="1">Belongs to the ROK (NagC/XylR) family.</text>
</comment>
<protein>
    <submittedName>
        <fullName evidence="2">ROK family transcriptional regulator</fullName>
    </submittedName>
</protein>
<reference evidence="2" key="1">
    <citation type="submission" date="2023-03" db="EMBL/GenBank/DDBJ databases">
        <title>Andean soil-derived lignocellulolytic bacterial consortium as a source of novel taxa and putative plastic-active enzymes.</title>
        <authorList>
            <person name="Diaz-Garcia L."/>
            <person name="Chuvochina M."/>
            <person name="Feuerriegel G."/>
            <person name="Bunk B."/>
            <person name="Sproer C."/>
            <person name="Streit W.R."/>
            <person name="Rodriguez L.M."/>
            <person name="Overmann J."/>
            <person name="Jimenez D.J."/>
        </authorList>
    </citation>
    <scope>NUCLEOTIDE SEQUENCE</scope>
    <source>
        <strain evidence="2">MAG 4610</strain>
    </source>
</reference>
<evidence type="ECO:0000313" key="3">
    <source>
        <dbReference type="Proteomes" id="UP001213972"/>
    </source>
</evidence>
<sequence>MSAPGGRHLAAAESLTVTDLRHRNRSAALQFIIRERETTRADVARHCGLSTAAVANIVTELMAAGLVAENGSRASRGGRPIAIIGPRRDGAYAVGADVGERGVAVELFDLGLNLVDREFRGGAHQETPEDIHRDLREAVAALRERNADRWPRVLGIGLGLPGVVETSPDGTQTLFAQSLGWEPHGIPTDLAGDLPVFAENGAKTQARAELWFGAARGTAHALVALLGRGVGLGVVNDGELAHGAFSSATEWGHTKIRFDGDPCRCGDRGCVEAYVGADAILGAWRAAGGVFEGSGWTALGALLDAADGGDPVASRVVDDAIDALGAALGSMVNLVNPQRIVVGGWVGLRLMERRADAVLAAARARSLRRLADQFDLVPATFGGDTVALGSALMPIEQLIAQGRAVDEAIDARTVG</sequence>
<dbReference type="InterPro" id="IPR049874">
    <property type="entry name" value="ROK_cs"/>
</dbReference>
<dbReference type="Pfam" id="PF00480">
    <property type="entry name" value="ROK"/>
    <property type="match status" value="1"/>
</dbReference>
<dbReference type="SUPFAM" id="SSF53067">
    <property type="entry name" value="Actin-like ATPase domain"/>
    <property type="match status" value="1"/>
</dbReference>
<dbReference type="InterPro" id="IPR036390">
    <property type="entry name" value="WH_DNA-bd_sf"/>
</dbReference>
<proteinExistence type="inferred from homology"/>
<dbReference type="Gene3D" id="1.10.10.10">
    <property type="entry name" value="Winged helix-like DNA-binding domain superfamily/Winged helix DNA-binding domain"/>
    <property type="match status" value="1"/>
</dbReference>
<dbReference type="InterPro" id="IPR043129">
    <property type="entry name" value="ATPase_NBD"/>
</dbReference>
<dbReference type="EMBL" id="CP119321">
    <property type="protein sequence ID" value="WEK13022.1"/>
    <property type="molecule type" value="Genomic_DNA"/>
</dbReference>
<name>A0AAJ5W1W4_9MICO</name>
<dbReference type="InterPro" id="IPR000600">
    <property type="entry name" value="ROK"/>
</dbReference>
<evidence type="ECO:0000313" key="2">
    <source>
        <dbReference type="EMBL" id="WEK13022.1"/>
    </source>
</evidence>
<dbReference type="PROSITE" id="PS01125">
    <property type="entry name" value="ROK"/>
    <property type="match status" value="1"/>
</dbReference>
<dbReference type="InterPro" id="IPR036388">
    <property type="entry name" value="WH-like_DNA-bd_sf"/>
</dbReference>
<gene>
    <name evidence="2" type="ORF">P0Y48_11185</name>
</gene>
<dbReference type="PANTHER" id="PTHR18964:SF149">
    <property type="entry name" value="BIFUNCTIONAL UDP-N-ACETYLGLUCOSAMINE 2-EPIMERASE_N-ACETYLMANNOSAMINE KINASE"/>
    <property type="match status" value="1"/>
</dbReference>
<organism evidence="2 3">
    <name type="scientific">Candidatus Microbacterium phytovorans</name>
    <dbReference type="NCBI Taxonomy" id="3121374"/>
    <lineage>
        <taxon>Bacteria</taxon>
        <taxon>Bacillati</taxon>
        <taxon>Actinomycetota</taxon>
        <taxon>Actinomycetes</taxon>
        <taxon>Micrococcales</taxon>
        <taxon>Microbacteriaceae</taxon>
        <taxon>Microbacterium</taxon>
    </lineage>
</organism>
<dbReference type="AlphaFoldDB" id="A0AAJ5W1W4"/>
<accession>A0AAJ5W1W4</accession>
<evidence type="ECO:0000256" key="1">
    <source>
        <dbReference type="ARBA" id="ARBA00006479"/>
    </source>
</evidence>
<dbReference type="Gene3D" id="3.30.420.40">
    <property type="match status" value="2"/>
</dbReference>
<dbReference type="SUPFAM" id="SSF46785">
    <property type="entry name" value="Winged helix' DNA-binding domain"/>
    <property type="match status" value="1"/>
</dbReference>